<organism evidence="2 3">
    <name type="scientific">Tumebacillus amylolyticus</name>
    <dbReference type="NCBI Taxonomy" id="2801339"/>
    <lineage>
        <taxon>Bacteria</taxon>
        <taxon>Bacillati</taxon>
        <taxon>Bacillota</taxon>
        <taxon>Bacilli</taxon>
        <taxon>Bacillales</taxon>
        <taxon>Alicyclobacillaceae</taxon>
        <taxon>Tumebacillus</taxon>
    </lineage>
</organism>
<name>A0ABS1JCG8_9BACL</name>
<dbReference type="RefSeq" id="WP_201636351.1">
    <property type="nucleotide sequence ID" value="NZ_JAEQNB010000004.1"/>
</dbReference>
<evidence type="ECO:0000256" key="1">
    <source>
        <dbReference type="SAM" id="Phobius"/>
    </source>
</evidence>
<keyword evidence="1" id="KW-1133">Transmembrane helix</keyword>
<feature type="transmembrane region" description="Helical" evidence="1">
    <location>
        <begin position="39"/>
        <end position="60"/>
    </location>
</feature>
<protein>
    <submittedName>
        <fullName evidence="2">Uncharacterized protein</fullName>
    </submittedName>
</protein>
<sequence length="246" mass="29099">MRKRQLVWVFFGVFGSPILFNFLLISWSSKYSFADKGDWMGFFGNYIGGIIGGIVAYIIAQIQFRGDLEKKFTEQYPVLIALKFEFEKIDRDLMLIKNMKTSDKTFPFDFRKDTLPIDKIEVERWGKIDLISNTELQVELIKLKEYYSNLHETFNTDTVGIQAKVDEILLRMMRFDQDHQNPSLVSEVTNKSAEILKIESNREIVYQEIDEMYNRFLNVRSLLDEQISRVEVVYKNLIRRVDRTSR</sequence>
<accession>A0ABS1JCG8</accession>
<evidence type="ECO:0000313" key="3">
    <source>
        <dbReference type="Proteomes" id="UP000602284"/>
    </source>
</evidence>
<keyword evidence="1" id="KW-0472">Membrane</keyword>
<keyword evidence="1" id="KW-0812">Transmembrane</keyword>
<keyword evidence="3" id="KW-1185">Reference proteome</keyword>
<gene>
    <name evidence="2" type="ORF">JJB07_14790</name>
</gene>
<comment type="caution">
    <text evidence="2">The sequence shown here is derived from an EMBL/GenBank/DDBJ whole genome shotgun (WGS) entry which is preliminary data.</text>
</comment>
<dbReference type="Proteomes" id="UP000602284">
    <property type="component" value="Unassembled WGS sequence"/>
</dbReference>
<evidence type="ECO:0000313" key="2">
    <source>
        <dbReference type="EMBL" id="MBL0387905.1"/>
    </source>
</evidence>
<dbReference type="EMBL" id="JAEQNB010000004">
    <property type="protein sequence ID" value="MBL0387905.1"/>
    <property type="molecule type" value="Genomic_DNA"/>
</dbReference>
<proteinExistence type="predicted"/>
<feature type="transmembrane region" description="Helical" evidence="1">
    <location>
        <begin position="7"/>
        <end position="27"/>
    </location>
</feature>
<reference evidence="2 3" key="1">
    <citation type="submission" date="2021-01" db="EMBL/GenBank/DDBJ databases">
        <title>Tumebacillus sp. strain ITR2 16S ribosomal RNA gene Genome sequencing and assembly.</title>
        <authorList>
            <person name="Kang M."/>
        </authorList>
    </citation>
    <scope>NUCLEOTIDE SEQUENCE [LARGE SCALE GENOMIC DNA]</scope>
    <source>
        <strain evidence="2 3">ITR2</strain>
    </source>
</reference>